<evidence type="ECO:0000313" key="1">
    <source>
        <dbReference type="EMBL" id="CAK9101407.1"/>
    </source>
</evidence>
<dbReference type="EMBL" id="CAXAMM010041820">
    <property type="protein sequence ID" value="CAK9101407.1"/>
    <property type="molecule type" value="Genomic_DNA"/>
</dbReference>
<keyword evidence="2" id="KW-1185">Reference proteome</keyword>
<dbReference type="InterPro" id="IPR046938">
    <property type="entry name" value="DNA_clamp_sf"/>
</dbReference>
<dbReference type="Gene3D" id="3.70.10.10">
    <property type="match status" value="1"/>
</dbReference>
<comment type="caution">
    <text evidence="1">The sequence shown here is derived from an EMBL/GenBank/DDBJ whole genome shotgun (WGS) entry which is preliminary data.</text>
</comment>
<reference evidence="1 2" key="1">
    <citation type="submission" date="2024-02" db="EMBL/GenBank/DDBJ databases">
        <authorList>
            <person name="Chen Y."/>
            <person name="Shah S."/>
            <person name="Dougan E. K."/>
            <person name="Thang M."/>
            <person name="Chan C."/>
        </authorList>
    </citation>
    <scope>NUCLEOTIDE SEQUENCE [LARGE SCALE GENOMIC DNA]</scope>
</reference>
<accession>A0ABP0RQD2</accession>
<gene>
    <name evidence="1" type="ORF">SCF082_LOCUS47424</name>
</gene>
<dbReference type="SUPFAM" id="SSF55979">
    <property type="entry name" value="DNA clamp"/>
    <property type="match status" value="1"/>
</dbReference>
<name>A0ABP0RQD2_9DINO</name>
<evidence type="ECO:0000313" key="2">
    <source>
        <dbReference type="Proteomes" id="UP001642464"/>
    </source>
</evidence>
<organism evidence="1 2">
    <name type="scientific">Durusdinium trenchii</name>
    <dbReference type="NCBI Taxonomy" id="1381693"/>
    <lineage>
        <taxon>Eukaryota</taxon>
        <taxon>Sar</taxon>
        <taxon>Alveolata</taxon>
        <taxon>Dinophyceae</taxon>
        <taxon>Suessiales</taxon>
        <taxon>Symbiodiniaceae</taxon>
        <taxon>Durusdinium</taxon>
    </lineage>
</organism>
<dbReference type="Proteomes" id="UP001642464">
    <property type="component" value="Unassembled WGS sequence"/>
</dbReference>
<proteinExistence type="predicted"/>
<protein>
    <submittedName>
        <fullName evidence="1">Uncharacterized protein</fullName>
    </submittedName>
</protein>
<sequence length="538" mass="58045">MAETQTFEFFPQSLRSFFRAVQNVSKLGKDAALIFRQGELGLRGADDAHVTVLHFVFSGKLFRSSHSSKETKVVVTARQLLMPVTGAQQKSEGGLRIRLCGPRIFLEFASRGGLFVSHGVPLLETLPFLPDEPVAGPHAAALAPSLLARVMLHCVPKRSGGSEEVTLGAAPSEGLRVKSEDLTSTREEGSHRTEVLLQMSDLEACSLDPTAALEVRFPGRGLRDFAHACEYFARDLDSLGVMCGSALLELRFGEDSGSVVCSFAVASMGSAVPVEDFRAVFMVCIREATTVMSATPQPPTASPQTKRPQRQGAKRRAIEVPQVQQVRPPDDFDEFDAFPESSSSQPRVPQASHVIDLTQVRPTQPTTQTTEPTEPARSQLQLFTAEQKAQILHSQPRRDAPPVPPFLQPSPTPPEPATQRLVPPVAAQVPNGIAPVPNGTAAPHVTRPNALPNRTAVSVPNGASSQPTGLWWQGRAAAPVVMATLSPQPHTAGPALASHLDAFDSDDELIGADPDEIAFARGDQEEEAPDWFDCERLW</sequence>